<dbReference type="CDD" id="cd07106">
    <property type="entry name" value="ALDH_AldA-AAD23400"/>
    <property type="match status" value="1"/>
</dbReference>
<dbReference type="FunFam" id="3.40.605.10:FF:000007">
    <property type="entry name" value="NAD/NADP-dependent betaine aldehyde dehydrogenase"/>
    <property type="match status" value="1"/>
</dbReference>
<dbReference type="HOGENOM" id="CLU_005391_0_0_1"/>
<dbReference type="InterPro" id="IPR029510">
    <property type="entry name" value="Ald_DH_CS_GLU"/>
</dbReference>
<evidence type="ECO:0000313" key="9">
    <source>
        <dbReference type="Proteomes" id="UP000018001"/>
    </source>
</evidence>
<proteinExistence type="inferred from homology"/>
<protein>
    <recommendedName>
        <fullName evidence="3">aldehyde dehydrogenase (NAD(+))</fullName>
        <ecNumber evidence="3">1.2.1.3</ecNumber>
    </recommendedName>
</protein>
<dbReference type="SUPFAM" id="SSF53720">
    <property type="entry name" value="ALDH-like"/>
    <property type="match status" value="1"/>
</dbReference>
<accession>V5G629</accession>
<evidence type="ECO:0000256" key="5">
    <source>
        <dbReference type="PROSITE-ProRule" id="PRU10007"/>
    </source>
</evidence>
<feature type="domain" description="Aldehyde dehydrogenase" evidence="7">
    <location>
        <begin position="31"/>
        <end position="261"/>
    </location>
</feature>
<evidence type="ECO:0000256" key="6">
    <source>
        <dbReference type="RuleBase" id="RU003345"/>
    </source>
</evidence>
<dbReference type="InterPro" id="IPR015590">
    <property type="entry name" value="Aldehyde_DH_dom"/>
</dbReference>
<dbReference type="Pfam" id="PF00171">
    <property type="entry name" value="Aldedh"/>
    <property type="match status" value="1"/>
</dbReference>
<comment type="caution">
    <text evidence="8">The sequence shown here is derived from an EMBL/GenBank/DDBJ whole genome shotgun (WGS) entry which is preliminary data.</text>
</comment>
<evidence type="ECO:0000256" key="1">
    <source>
        <dbReference type="ARBA" id="ARBA00009986"/>
    </source>
</evidence>
<evidence type="ECO:0000313" key="8">
    <source>
        <dbReference type="EMBL" id="GAD96347.1"/>
    </source>
</evidence>
<evidence type="ECO:0000256" key="2">
    <source>
        <dbReference type="ARBA" id="ARBA00023002"/>
    </source>
</evidence>
<dbReference type="AlphaFoldDB" id="V5G629"/>
<dbReference type="EMBL" id="BAUL01000160">
    <property type="protein sequence ID" value="GAD96347.1"/>
    <property type="molecule type" value="Genomic_DNA"/>
</dbReference>
<comment type="catalytic activity">
    <reaction evidence="4">
        <text>an aldehyde + NAD(+) + H2O = a carboxylate + NADH + 2 H(+)</text>
        <dbReference type="Rhea" id="RHEA:16185"/>
        <dbReference type="ChEBI" id="CHEBI:15377"/>
        <dbReference type="ChEBI" id="CHEBI:15378"/>
        <dbReference type="ChEBI" id="CHEBI:17478"/>
        <dbReference type="ChEBI" id="CHEBI:29067"/>
        <dbReference type="ChEBI" id="CHEBI:57540"/>
        <dbReference type="ChEBI" id="CHEBI:57945"/>
        <dbReference type="EC" id="1.2.1.3"/>
    </reaction>
</comment>
<dbReference type="GO" id="GO:0004029">
    <property type="term" value="F:aldehyde dehydrogenase (NAD+) activity"/>
    <property type="evidence" value="ECO:0007669"/>
    <property type="project" value="UniProtKB-EC"/>
</dbReference>
<dbReference type="Gene3D" id="3.40.309.10">
    <property type="entry name" value="Aldehyde Dehydrogenase, Chain A, domain 2"/>
    <property type="match status" value="1"/>
</dbReference>
<dbReference type="InterPro" id="IPR044086">
    <property type="entry name" value="LUC3-like"/>
</dbReference>
<dbReference type="OrthoDB" id="310895at2759"/>
<dbReference type="PROSITE" id="PS00687">
    <property type="entry name" value="ALDEHYDE_DEHYDR_GLU"/>
    <property type="match status" value="1"/>
</dbReference>
<organism evidence="8 9">
    <name type="scientific">Byssochlamys spectabilis (strain No. 5 / NBRC 109023)</name>
    <name type="common">Paecilomyces variotii</name>
    <dbReference type="NCBI Taxonomy" id="1356009"/>
    <lineage>
        <taxon>Eukaryota</taxon>
        <taxon>Fungi</taxon>
        <taxon>Dikarya</taxon>
        <taxon>Ascomycota</taxon>
        <taxon>Pezizomycotina</taxon>
        <taxon>Eurotiomycetes</taxon>
        <taxon>Eurotiomycetidae</taxon>
        <taxon>Eurotiales</taxon>
        <taxon>Thermoascaceae</taxon>
        <taxon>Paecilomyces</taxon>
    </lineage>
</organism>
<gene>
    <name evidence="8" type="ORF">PVAR5_5000</name>
</gene>
<keyword evidence="2 6" id="KW-0560">Oxidoreductase</keyword>
<evidence type="ECO:0000259" key="7">
    <source>
        <dbReference type="Pfam" id="PF00171"/>
    </source>
</evidence>
<dbReference type="Proteomes" id="UP000018001">
    <property type="component" value="Unassembled WGS sequence"/>
</dbReference>
<dbReference type="InterPro" id="IPR016161">
    <property type="entry name" value="Ald_DH/histidinol_DH"/>
</dbReference>
<dbReference type="Gene3D" id="3.40.605.10">
    <property type="entry name" value="Aldehyde Dehydrogenase, Chain A, domain 1"/>
    <property type="match status" value="2"/>
</dbReference>
<dbReference type="EC" id="1.2.1.3" evidence="3"/>
<feature type="active site" evidence="5">
    <location>
        <position position="251"/>
    </location>
</feature>
<dbReference type="PANTHER" id="PTHR11699">
    <property type="entry name" value="ALDEHYDE DEHYDROGENASE-RELATED"/>
    <property type="match status" value="1"/>
</dbReference>
<dbReference type="eggNOG" id="KOG2450">
    <property type="taxonomic scope" value="Eukaryota"/>
</dbReference>
<reference evidence="9" key="1">
    <citation type="journal article" date="2014" name="Genome Announc.">
        <title>Draft genome sequence of the formaldehyde-resistant fungus Byssochlamys spectabilis No. 5 (anamorph Paecilomyces variotii No. 5) (NBRC109023).</title>
        <authorList>
            <person name="Oka T."/>
            <person name="Ekino K."/>
            <person name="Fukuda K."/>
            <person name="Nomura Y."/>
        </authorList>
    </citation>
    <scope>NUCLEOTIDE SEQUENCE [LARGE SCALE GENOMIC DNA]</scope>
    <source>
        <strain evidence="9">No. 5 / NBRC 109023</strain>
    </source>
</reference>
<evidence type="ECO:0000256" key="4">
    <source>
        <dbReference type="ARBA" id="ARBA00049194"/>
    </source>
</evidence>
<name>V5G629_BYSSN</name>
<comment type="similarity">
    <text evidence="1 6">Belongs to the aldehyde dehydrogenase family.</text>
</comment>
<dbReference type="InterPro" id="IPR016163">
    <property type="entry name" value="Ald_DH_C"/>
</dbReference>
<evidence type="ECO:0000256" key="3">
    <source>
        <dbReference type="ARBA" id="ARBA00024226"/>
    </source>
</evidence>
<sequence>MGSAIRNEIEFDSFFNVIGGKLTTTAVTRSGVNPATELANAPVPVSTEDDVDLAVANAKEAFKQWSATPTSKRRDMICAFADAMEANLSSFAKMLTTEQGRPSMVAKEEVLGGVYWLKAIANLELPDELLKDDDSVSVVVRYVPTGVTVGIVPWNFPILLSCAKIAPALITGNTIIIKPSPYTPYCALKIAELAQHFFPPGVIQALSGDDALGPWLTGHPGVSNIHFTGSTVTGKKVMESASKTLKRVILECGGNDAAIICFILKRLYVHESIYAAFLEELVQATKQFKVGNGADETTYIGPIQNEMQYEKLRRMLHDIENSGSRFVIGGQPPSSASGYFIDPTIVDCPDDESRIVVEEQFGPVLPVLKWATEDEVINRANDSIYGLGASVWTADVDTANRMSRRLEAGIVWVNTHFDADPTVPVGGHKQSGMGVEFGVAGLKGFCNSQTIFIRKQ</sequence>
<dbReference type="InterPro" id="IPR016162">
    <property type="entry name" value="Ald_DH_N"/>
</dbReference>
<dbReference type="InParanoid" id="V5G629"/>
<keyword evidence="9" id="KW-1185">Reference proteome</keyword>